<feature type="region of interest" description="Disordered" evidence="1">
    <location>
        <begin position="1"/>
        <end position="37"/>
    </location>
</feature>
<evidence type="ECO:0000313" key="2">
    <source>
        <dbReference type="EMBL" id="KAA6403052.1"/>
    </source>
</evidence>
<dbReference type="EMBL" id="SNRW01000145">
    <property type="protein sequence ID" value="KAA6403052.1"/>
    <property type="molecule type" value="Genomic_DNA"/>
</dbReference>
<dbReference type="AlphaFoldDB" id="A0A5J4X867"/>
<accession>A0A5J4X867</accession>
<proteinExistence type="predicted"/>
<comment type="caution">
    <text evidence="2">The sequence shown here is derived from an EMBL/GenBank/DDBJ whole genome shotgun (WGS) entry which is preliminary data.</text>
</comment>
<protein>
    <submittedName>
        <fullName evidence="2">Uncharacterized protein</fullName>
    </submittedName>
</protein>
<dbReference type="Proteomes" id="UP000324800">
    <property type="component" value="Unassembled WGS sequence"/>
</dbReference>
<evidence type="ECO:0000256" key="1">
    <source>
        <dbReference type="SAM" id="MobiDB-lite"/>
    </source>
</evidence>
<gene>
    <name evidence="2" type="ORF">EZS28_001410</name>
</gene>
<evidence type="ECO:0000313" key="3">
    <source>
        <dbReference type="Proteomes" id="UP000324800"/>
    </source>
</evidence>
<organism evidence="2 3">
    <name type="scientific">Streblomastix strix</name>
    <dbReference type="NCBI Taxonomy" id="222440"/>
    <lineage>
        <taxon>Eukaryota</taxon>
        <taxon>Metamonada</taxon>
        <taxon>Preaxostyla</taxon>
        <taxon>Oxymonadida</taxon>
        <taxon>Streblomastigidae</taxon>
        <taxon>Streblomastix</taxon>
    </lineage>
</organism>
<reference evidence="2 3" key="1">
    <citation type="submission" date="2019-03" db="EMBL/GenBank/DDBJ databases">
        <title>Single cell metagenomics reveals metabolic interactions within the superorganism composed of flagellate Streblomastix strix and complex community of Bacteroidetes bacteria on its surface.</title>
        <authorList>
            <person name="Treitli S.C."/>
            <person name="Kolisko M."/>
            <person name="Husnik F."/>
            <person name="Keeling P."/>
            <person name="Hampl V."/>
        </authorList>
    </citation>
    <scope>NUCLEOTIDE SEQUENCE [LARGE SCALE GENOMIC DNA]</scope>
    <source>
        <strain evidence="2">ST1C</strain>
    </source>
</reference>
<sequence length="261" mass="30794">MTLMEKDIEKHENTIKENNYEQQKSAESTKRAYNELNTTVDDTATKRARETDNKTSKHKFSEDYLTEKEFLDQYGNPIFRLTDTKGVMSSLNSIHSKDLQLFLHAEAIVQQLWHFFVISPLHVAILAKIQSFNDEDHLKLKRVVTIRWLSYWESVVAVIIDLPSIWIALEKIWNTKFDSTAHGLLNQTKKKQIILCLFILRSKQIGVLYAAISDEHQNERMAKINKFKSIRDCIIMVQRKGQTYILEKNIRTWLRRRVYTF</sequence>
<name>A0A5J4X867_9EUKA</name>
<feature type="compositionally biased region" description="Basic and acidic residues" evidence="1">
    <location>
        <begin position="1"/>
        <end position="19"/>
    </location>
</feature>